<dbReference type="EMBL" id="JAUHMF010000001">
    <property type="protein sequence ID" value="MDT8898070.1"/>
    <property type="molecule type" value="Genomic_DNA"/>
</dbReference>
<organism evidence="1 2">
    <name type="scientific">Thermanaerothrix solaris</name>
    <dbReference type="NCBI Taxonomy" id="3058434"/>
    <lineage>
        <taxon>Bacteria</taxon>
        <taxon>Bacillati</taxon>
        <taxon>Chloroflexota</taxon>
        <taxon>Anaerolineae</taxon>
        <taxon>Anaerolineales</taxon>
        <taxon>Anaerolineaceae</taxon>
        <taxon>Thermanaerothrix</taxon>
    </lineage>
</organism>
<dbReference type="RefSeq" id="WP_315624717.1">
    <property type="nucleotide sequence ID" value="NZ_JAUHMF010000001.1"/>
</dbReference>
<sequence length="131" mass="14455">MDETPVVTSFDDAVLQAQVHALATLIQETDAYQAFLRAYKAASEDAQVQHLAAQIREHNRALQWAEGDYLAHQQALEALQAEMNALPLMQTYRQAEADLVRLFAAVDREISAALGVPFARNARRSGCACGR</sequence>
<dbReference type="SUPFAM" id="SSF158622">
    <property type="entry name" value="YheA/YmcA-like"/>
    <property type="match status" value="1"/>
</dbReference>
<name>A0ABU3NMJ3_9CHLR</name>
<reference evidence="1 2" key="1">
    <citation type="submission" date="2023-07" db="EMBL/GenBank/DDBJ databases">
        <title>Novel species of Thermanaerothrix with wide hydrolytic capabilities.</title>
        <authorList>
            <person name="Zayulina K.S."/>
            <person name="Podosokorskaya O.A."/>
            <person name="Elcheninov A.G."/>
        </authorList>
    </citation>
    <scope>NUCLEOTIDE SEQUENCE [LARGE SCALE GENOMIC DNA]</scope>
    <source>
        <strain evidence="1 2">4228-RoL</strain>
    </source>
</reference>
<dbReference type="InterPro" id="IPR023378">
    <property type="entry name" value="YheA/YmcA-like_dom_sf"/>
</dbReference>
<protein>
    <submittedName>
        <fullName evidence="1">YlbF family regulator</fullName>
    </submittedName>
</protein>
<dbReference type="Pfam" id="PF06133">
    <property type="entry name" value="Com_YlbF"/>
    <property type="match status" value="1"/>
</dbReference>
<proteinExistence type="predicted"/>
<dbReference type="Proteomes" id="UP001254165">
    <property type="component" value="Unassembled WGS sequence"/>
</dbReference>
<comment type="caution">
    <text evidence="1">The sequence shown here is derived from an EMBL/GenBank/DDBJ whole genome shotgun (WGS) entry which is preliminary data.</text>
</comment>
<evidence type="ECO:0000313" key="1">
    <source>
        <dbReference type="EMBL" id="MDT8898070.1"/>
    </source>
</evidence>
<evidence type="ECO:0000313" key="2">
    <source>
        <dbReference type="Proteomes" id="UP001254165"/>
    </source>
</evidence>
<dbReference type="Gene3D" id="1.20.1500.10">
    <property type="entry name" value="YheA/YmcA-like"/>
    <property type="match status" value="1"/>
</dbReference>
<accession>A0ABU3NMJ3</accession>
<gene>
    <name evidence="1" type="ORF">QYE77_07285</name>
</gene>
<keyword evidence="2" id="KW-1185">Reference proteome</keyword>
<dbReference type="InterPro" id="IPR010368">
    <property type="entry name" value="Com_YlbF"/>
</dbReference>